<evidence type="ECO:0000256" key="3">
    <source>
        <dbReference type="ARBA" id="ARBA00022473"/>
    </source>
</evidence>
<keyword evidence="5 7" id="KW-0371">Homeobox</keyword>
<proteinExistence type="evidence at transcript level"/>
<feature type="compositionally biased region" description="Pro residues" evidence="9">
    <location>
        <begin position="1"/>
        <end position="16"/>
    </location>
</feature>
<dbReference type="SMART" id="SM00389">
    <property type="entry name" value="HOX"/>
    <property type="match status" value="1"/>
</dbReference>
<evidence type="ECO:0000256" key="4">
    <source>
        <dbReference type="ARBA" id="ARBA00023125"/>
    </source>
</evidence>
<feature type="compositionally biased region" description="Basic and acidic residues" evidence="9">
    <location>
        <begin position="425"/>
        <end position="434"/>
    </location>
</feature>
<organism evidence="11">
    <name type="scientific">Coeloplana willeyi</name>
    <dbReference type="NCBI Taxonomy" id="354105"/>
    <lineage>
        <taxon>Eukaryota</taxon>
        <taxon>Metazoa</taxon>
        <taxon>Ctenophora</taxon>
        <taxon>Tentaculata</taxon>
        <taxon>Platyctenida</taxon>
        <taxon>Coeloplanidae</taxon>
        <taxon>Coeloplana</taxon>
    </lineage>
</organism>
<keyword evidence="6 7" id="KW-0539">Nucleus</keyword>
<comment type="subcellular location">
    <subcellularLocation>
        <location evidence="1 7 8">Nucleus</location>
    </subcellularLocation>
</comment>
<comment type="similarity">
    <text evidence="2">Belongs to the SIX/Sine oculis homeobox family.</text>
</comment>
<dbReference type="GO" id="GO:0005667">
    <property type="term" value="C:transcription regulator complex"/>
    <property type="evidence" value="ECO:0007669"/>
    <property type="project" value="TreeGrafter"/>
</dbReference>
<dbReference type="AlphaFoldDB" id="A4PBL2"/>
<evidence type="ECO:0000256" key="2">
    <source>
        <dbReference type="ARBA" id="ARBA00008161"/>
    </source>
</evidence>
<dbReference type="Gene3D" id="1.10.10.60">
    <property type="entry name" value="Homeodomain-like"/>
    <property type="match status" value="1"/>
</dbReference>
<dbReference type="GO" id="GO:0000981">
    <property type="term" value="F:DNA-binding transcription factor activity, RNA polymerase II-specific"/>
    <property type="evidence" value="ECO:0007669"/>
    <property type="project" value="InterPro"/>
</dbReference>
<keyword evidence="3" id="KW-0217">Developmental protein</keyword>
<dbReference type="InterPro" id="IPR009057">
    <property type="entry name" value="Homeodomain-like_sf"/>
</dbReference>
<evidence type="ECO:0000259" key="10">
    <source>
        <dbReference type="PROSITE" id="PS50071"/>
    </source>
</evidence>
<dbReference type="PROSITE" id="PS50071">
    <property type="entry name" value="HOMEOBOX_2"/>
    <property type="match status" value="1"/>
</dbReference>
<dbReference type="PANTHER" id="PTHR10390">
    <property type="entry name" value="HOMEOBOX PROTEIN SIX"/>
    <property type="match status" value="1"/>
</dbReference>
<feature type="DNA-binding region" description="Homeobox" evidence="7">
    <location>
        <begin position="206"/>
        <end position="265"/>
    </location>
</feature>
<protein>
    <submittedName>
        <fullName evidence="11">Six-B1</fullName>
    </submittedName>
</protein>
<dbReference type="InterPro" id="IPR001356">
    <property type="entry name" value="HD"/>
</dbReference>
<evidence type="ECO:0000256" key="6">
    <source>
        <dbReference type="ARBA" id="ARBA00023242"/>
    </source>
</evidence>
<evidence type="ECO:0000256" key="8">
    <source>
        <dbReference type="RuleBase" id="RU000682"/>
    </source>
</evidence>
<feature type="non-terminal residue" evidence="11">
    <location>
        <position position="1"/>
    </location>
</feature>
<dbReference type="CDD" id="cd00086">
    <property type="entry name" value="homeodomain"/>
    <property type="match status" value="1"/>
</dbReference>
<dbReference type="PROSITE" id="PS00027">
    <property type="entry name" value="HOMEOBOX_1"/>
    <property type="match status" value="1"/>
</dbReference>
<feature type="compositionally biased region" description="Basic and acidic residues" evidence="9">
    <location>
        <begin position="261"/>
        <end position="276"/>
    </location>
</feature>
<sequence>RKDESPPSPPSPPIPSDPQRAHHLRQGGGAGGGGAPTPPPPPLRPVIVGEDEEDEEEDVKREHHLAALESGILPPFPDYPDSYPGDHLKFTAGQVACVCEALLQSGNIKRLAAFLWSLPCHDSNLMNNESVMKARAEVAFNNGNFSEVYRILGSRNFSPNSHPKLQQLWLKSHYIEAETARGRPLGAVDKYRIRRKYPLPNTIWDGEETSYCFKEKSRNRLREWYAQNKYPSPHEKRQLAESTGLSLTQVSNWFKNRRQRDRAAETKTKRGGKEVEEGSCSNGSDDEGKAPSPLKDCKPDNSFIIRSDQIHQINLVQPHIIMSQQSYMGILNQHLLHPVFTHEQRNSTDIDHAMRNSYHGSGYRKMIFEQGMGNHDSYFQNIDLSRELGDMPEPSTSASDLRPGPQTTPWSGRLPGQPGSSQDETTLHRETGKW</sequence>
<evidence type="ECO:0000256" key="5">
    <source>
        <dbReference type="ARBA" id="ARBA00023155"/>
    </source>
</evidence>
<dbReference type="Pfam" id="PF16878">
    <property type="entry name" value="SIX1_SD"/>
    <property type="match status" value="1"/>
</dbReference>
<dbReference type="Pfam" id="PF00046">
    <property type="entry name" value="Homeodomain"/>
    <property type="match status" value="1"/>
</dbReference>
<keyword evidence="4 7" id="KW-0238">DNA-binding</keyword>
<evidence type="ECO:0000313" key="11">
    <source>
        <dbReference type="EMBL" id="BAF56233.1"/>
    </source>
</evidence>
<dbReference type="FunFam" id="1.10.10.60:FF:000046">
    <property type="entry name" value="SIX homeobox 3"/>
    <property type="match status" value="1"/>
</dbReference>
<dbReference type="GO" id="GO:0000978">
    <property type="term" value="F:RNA polymerase II cis-regulatory region sequence-specific DNA binding"/>
    <property type="evidence" value="ECO:0007669"/>
    <property type="project" value="TreeGrafter"/>
</dbReference>
<feature type="region of interest" description="Disordered" evidence="9">
    <location>
        <begin position="256"/>
        <end position="299"/>
    </location>
</feature>
<evidence type="ECO:0000256" key="1">
    <source>
        <dbReference type="ARBA" id="ARBA00004123"/>
    </source>
</evidence>
<dbReference type="EMBL" id="AB239700">
    <property type="protein sequence ID" value="BAF56233.1"/>
    <property type="molecule type" value="mRNA"/>
</dbReference>
<accession>A4PBL2</accession>
<dbReference type="InterPro" id="IPR017970">
    <property type="entry name" value="Homeobox_CS"/>
</dbReference>
<dbReference type="InterPro" id="IPR031701">
    <property type="entry name" value="SIX1_SD"/>
</dbReference>
<feature type="region of interest" description="Disordered" evidence="9">
    <location>
        <begin position="387"/>
        <end position="434"/>
    </location>
</feature>
<reference evidence="11" key="1">
    <citation type="journal article" date="2007" name="FEBS Lett.">
        <title>Evolution of the gene families forming the Pax/Six regulatory network: isolation of genes from primitive animals and molecular phylogenetic analyses.</title>
        <authorList>
            <person name="Hoshiyama D."/>
            <person name="Iwabe N."/>
            <person name="Miyata T."/>
        </authorList>
    </citation>
    <scope>NUCLEOTIDE SEQUENCE</scope>
</reference>
<evidence type="ECO:0000256" key="9">
    <source>
        <dbReference type="SAM" id="MobiDB-lite"/>
    </source>
</evidence>
<feature type="region of interest" description="Disordered" evidence="9">
    <location>
        <begin position="1"/>
        <end position="56"/>
    </location>
</feature>
<dbReference type="GO" id="GO:0005634">
    <property type="term" value="C:nucleus"/>
    <property type="evidence" value="ECO:0007669"/>
    <property type="project" value="UniProtKB-SubCell"/>
</dbReference>
<evidence type="ECO:0000256" key="7">
    <source>
        <dbReference type="PROSITE-ProRule" id="PRU00108"/>
    </source>
</evidence>
<feature type="compositionally biased region" description="Gly residues" evidence="9">
    <location>
        <begin position="26"/>
        <end position="35"/>
    </location>
</feature>
<feature type="compositionally biased region" description="Polar residues" evidence="9">
    <location>
        <begin position="394"/>
        <end position="410"/>
    </location>
</feature>
<name>A4PBL2_9METZ</name>
<dbReference type="PANTHER" id="PTHR10390:SF44">
    <property type="entry name" value="SIX HOMEOBOX 4"/>
    <property type="match status" value="1"/>
</dbReference>
<feature type="domain" description="Homeobox" evidence="10">
    <location>
        <begin position="204"/>
        <end position="264"/>
    </location>
</feature>
<dbReference type="SUPFAM" id="SSF46689">
    <property type="entry name" value="Homeodomain-like"/>
    <property type="match status" value="1"/>
</dbReference>